<keyword evidence="10" id="KW-1133">Transmembrane helix</keyword>
<dbReference type="CDD" id="cd14014">
    <property type="entry name" value="STKc_PknB_like"/>
    <property type="match status" value="1"/>
</dbReference>
<keyword evidence="5" id="KW-0418">Kinase</keyword>
<name>G9WTD0_9FIRM</name>
<keyword evidence="6 9" id="KW-0067">ATP-binding</keyword>
<organism evidence="13 14">
    <name type="scientific">Oribacterium asaccharolyticum ACB7</name>
    <dbReference type="NCBI Taxonomy" id="796944"/>
    <lineage>
        <taxon>Bacteria</taxon>
        <taxon>Bacillati</taxon>
        <taxon>Bacillota</taxon>
        <taxon>Clostridia</taxon>
        <taxon>Lachnospirales</taxon>
        <taxon>Lachnospiraceae</taxon>
        <taxon>Oribacterium</taxon>
    </lineage>
</organism>
<dbReference type="Gene3D" id="3.30.200.20">
    <property type="entry name" value="Phosphorylase Kinase, domain 1"/>
    <property type="match status" value="1"/>
</dbReference>
<evidence type="ECO:0000256" key="6">
    <source>
        <dbReference type="ARBA" id="ARBA00022840"/>
    </source>
</evidence>
<dbReference type="PROSITE" id="PS00108">
    <property type="entry name" value="PROTEIN_KINASE_ST"/>
    <property type="match status" value="1"/>
</dbReference>
<dbReference type="Pfam" id="PF03793">
    <property type="entry name" value="PASTA"/>
    <property type="match status" value="3"/>
</dbReference>
<sequence length="672" mass="73016">MKIEKDTLLQERYRIEGLIGEGGMSYVYKAKDIKLGRIVALKVLKDEFAGDAEFVNKFQNEAKAAAKLNHLNIVSTFDTVDEGDLHFIVMELVEGITLKNFIQRKGKIAEREAIGIALQLIDGIDLAHKMGIVHRDIKPQNIIVSTEGVVKIADFGIARAASQETVNTAVMGSVHYISPEQARLGVSDARSDIYSFSCTLYEMLTGKVPYAGENSMAVVFSHLEDPIPRVRDSVKEISKALDYIVWRGMQKKASLRYQSIADMGEDLRLALEDPDGSFLSEREDDGGKGVFGRNGLDQGISNLYKGLAIASVILIVGVFLFLGYKVVGLLRSVQSISSDETKLTEKTTEDSTQVAITISALDSLLPGIIGKTIPEAEDILKNYDIRLYEDKAEFSDEYEEGQIISYPGGQYNSHSRIYVTLSKGSKDLEFYDPKNPEDLSSLQKMSIAELERKLQDRNIQYSIKEEASDTVPAGYVIRTNKAGTKDAGALEITVSTGAASNLVAVPDLVGMTEDEAVLAIQSEGLVVGTITYVSGTSVDADYVLSQSILSGTMVEQGQAVSLTVIRGQSSKPSTSTEKAWVSSINQSVSIGSGGPGVQGTVLVVVYLIQEIDGESRYTTIQSARSYALGSEMQLSINRIVGATGLSKGTIEVVDAENDRVLASFDLEFHPEG</sequence>
<feature type="transmembrane region" description="Helical" evidence="10">
    <location>
        <begin position="303"/>
        <end position="324"/>
    </location>
</feature>
<gene>
    <name evidence="13" type="ORF">HMPREF9624_00164</name>
</gene>
<evidence type="ECO:0000256" key="7">
    <source>
        <dbReference type="ARBA" id="ARBA00047899"/>
    </source>
</evidence>
<dbReference type="SMART" id="SM00740">
    <property type="entry name" value="PASTA"/>
    <property type="match status" value="3"/>
</dbReference>
<dbReference type="EMBL" id="AFZD01000012">
    <property type="protein sequence ID" value="EHL12962.1"/>
    <property type="molecule type" value="Genomic_DNA"/>
</dbReference>
<dbReference type="InterPro" id="IPR008271">
    <property type="entry name" value="Ser/Thr_kinase_AS"/>
</dbReference>
<reference evidence="13 14" key="1">
    <citation type="submission" date="2011-08" db="EMBL/GenBank/DDBJ databases">
        <title>The Genome Sequence of Oribacterium sp. ACB7.</title>
        <authorList>
            <consortium name="The Broad Institute Genome Sequencing Platform"/>
            <person name="Earl A."/>
            <person name="Ward D."/>
            <person name="Feldgarden M."/>
            <person name="Gevers D."/>
            <person name="Sizova M."/>
            <person name="Hazen A."/>
            <person name="Epstein S."/>
            <person name="Young S.K."/>
            <person name="Zeng Q."/>
            <person name="Gargeya S."/>
            <person name="Fitzgerald M."/>
            <person name="Haas B."/>
            <person name="Abouelleil A."/>
            <person name="Alvarado L."/>
            <person name="Arachchi H.M."/>
            <person name="Berlin A."/>
            <person name="Brown A."/>
            <person name="Chapman S.B."/>
            <person name="Chen Z."/>
            <person name="Dunbar C."/>
            <person name="Freedman E."/>
            <person name="Gearin G."/>
            <person name="Gellesch M."/>
            <person name="Goldberg J."/>
            <person name="Griggs A."/>
            <person name="Gujja S."/>
            <person name="Heiman D."/>
            <person name="Howarth C."/>
            <person name="Larson L."/>
            <person name="Lui A."/>
            <person name="MacDonald P.J.P."/>
            <person name="Montmayeur A."/>
            <person name="Murphy C."/>
            <person name="Neiman D."/>
            <person name="Pearson M."/>
            <person name="Priest M."/>
            <person name="Roberts A."/>
            <person name="Saif S."/>
            <person name="Shea T."/>
            <person name="Shenoy N."/>
            <person name="Sisk P."/>
            <person name="Stolte C."/>
            <person name="Sykes S."/>
            <person name="Wortman J."/>
            <person name="Nusbaum C."/>
            <person name="Birren B."/>
        </authorList>
    </citation>
    <scope>NUCLEOTIDE SEQUENCE [LARGE SCALE GENOMIC DNA]</scope>
    <source>
        <strain evidence="13 14">ACB7</strain>
    </source>
</reference>
<evidence type="ECO:0000313" key="14">
    <source>
        <dbReference type="Proteomes" id="UP000003527"/>
    </source>
</evidence>
<evidence type="ECO:0000256" key="3">
    <source>
        <dbReference type="ARBA" id="ARBA00022679"/>
    </source>
</evidence>
<keyword evidence="3" id="KW-0808">Transferase</keyword>
<dbReference type="RefSeq" id="WP_009536106.1">
    <property type="nucleotide sequence ID" value="NZ_JH414504.1"/>
</dbReference>
<comment type="catalytic activity">
    <reaction evidence="7">
        <text>L-threonyl-[protein] + ATP = O-phospho-L-threonyl-[protein] + ADP + H(+)</text>
        <dbReference type="Rhea" id="RHEA:46608"/>
        <dbReference type="Rhea" id="RHEA-COMP:11060"/>
        <dbReference type="Rhea" id="RHEA-COMP:11605"/>
        <dbReference type="ChEBI" id="CHEBI:15378"/>
        <dbReference type="ChEBI" id="CHEBI:30013"/>
        <dbReference type="ChEBI" id="CHEBI:30616"/>
        <dbReference type="ChEBI" id="CHEBI:61977"/>
        <dbReference type="ChEBI" id="CHEBI:456216"/>
        <dbReference type="EC" id="2.7.11.1"/>
    </reaction>
</comment>
<accession>G9WTD0</accession>
<keyword evidence="14" id="KW-1185">Reference proteome</keyword>
<evidence type="ECO:0000256" key="5">
    <source>
        <dbReference type="ARBA" id="ARBA00022777"/>
    </source>
</evidence>
<dbReference type="InterPro" id="IPR017441">
    <property type="entry name" value="Protein_kinase_ATP_BS"/>
</dbReference>
<feature type="domain" description="Protein kinase" evidence="11">
    <location>
        <begin position="13"/>
        <end position="269"/>
    </location>
</feature>
<keyword evidence="10" id="KW-0812">Transmembrane</keyword>
<dbReference type="CDD" id="cd06577">
    <property type="entry name" value="PASTA_pknB"/>
    <property type="match status" value="3"/>
</dbReference>
<dbReference type="PROSITE" id="PS00107">
    <property type="entry name" value="PROTEIN_KINASE_ATP"/>
    <property type="match status" value="1"/>
</dbReference>
<feature type="domain" description="PASTA" evidence="12">
    <location>
        <begin position="497"/>
        <end position="566"/>
    </location>
</feature>
<evidence type="ECO:0000256" key="9">
    <source>
        <dbReference type="PROSITE-ProRule" id="PRU10141"/>
    </source>
</evidence>
<dbReference type="Gene3D" id="1.10.510.10">
    <property type="entry name" value="Transferase(Phosphotransferase) domain 1"/>
    <property type="match status" value="1"/>
</dbReference>
<feature type="binding site" evidence="9">
    <location>
        <position position="42"/>
    </location>
    <ligand>
        <name>ATP</name>
        <dbReference type="ChEBI" id="CHEBI:30616"/>
    </ligand>
</feature>
<evidence type="ECO:0000259" key="11">
    <source>
        <dbReference type="PROSITE" id="PS50011"/>
    </source>
</evidence>
<feature type="domain" description="PASTA" evidence="12">
    <location>
        <begin position="435"/>
        <end position="496"/>
    </location>
</feature>
<evidence type="ECO:0000256" key="1">
    <source>
        <dbReference type="ARBA" id="ARBA00012513"/>
    </source>
</evidence>
<evidence type="ECO:0000256" key="4">
    <source>
        <dbReference type="ARBA" id="ARBA00022741"/>
    </source>
</evidence>
<dbReference type="HOGENOM" id="CLU_000288_135_2_9"/>
<evidence type="ECO:0000259" key="12">
    <source>
        <dbReference type="PROSITE" id="PS51178"/>
    </source>
</evidence>
<dbReference type="EC" id="2.7.11.1" evidence="1"/>
<dbReference type="Proteomes" id="UP000003527">
    <property type="component" value="Unassembled WGS sequence"/>
</dbReference>
<proteinExistence type="predicted"/>
<dbReference type="AlphaFoldDB" id="G9WTD0"/>
<comment type="caution">
    <text evidence="13">The sequence shown here is derived from an EMBL/GenBank/DDBJ whole genome shotgun (WGS) entry which is preliminary data.</text>
</comment>
<dbReference type="PROSITE" id="PS50011">
    <property type="entry name" value="PROTEIN_KINASE_DOM"/>
    <property type="match status" value="1"/>
</dbReference>
<dbReference type="PANTHER" id="PTHR43289:SF34">
    <property type="entry name" value="SERINE_THREONINE-PROTEIN KINASE YBDM-RELATED"/>
    <property type="match status" value="1"/>
</dbReference>
<dbReference type="InterPro" id="IPR011009">
    <property type="entry name" value="Kinase-like_dom_sf"/>
</dbReference>
<keyword evidence="2" id="KW-0723">Serine/threonine-protein kinase</keyword>
<keyword evidence="10" id="KW-0472">Membrane</keyword>
<dbReference type="InterPro" id="IPR005543">
    <property type="entry name" value="PASTA_dom"/>
</dbReference>
<evidence type="ECO:0000256" key="2">
    <source>
        <dbReference type="ARBA" id="ARBA00022527"/>
    </source>
</evidence>
<dbReference type="Pfam" id="PF00069">
    <property type="entry name" value="Pkinase"/>
    <property type="match status" value="1"/>
</dbReference>
<dbReference type="Gene3D" id="3.30.10.20">
    <property type="match status" value="3"/>
</dbReference>
<protein>
    <recommendedName>
        <fullName evidence="1">non-specific serine/threonine protein kinase</fullName>
        <ecNumber evidence="1">2.7.11.1</ecNumber>
    </recommendedName>
</protein>
<dbReference type="SUPFAM" id="SSF56112">
    <property type="entry name" value="Protein kinase-like (PK-like)"/>
    <property type="match status" value="1"/>
</dbReference>
<dbReference type="InterPro" id="IPR000719">
    <property type="entry name" value="Prot_kinase_dom"/>
</dbReference>
<evidence type="ECO:0000313" key="13">
    <source>
        <dbReference type="EMBL" id="EHL12962.1"/>
    </source>
</evidence>
<dbReference type="GO" id="GO:0004674">
    <property type="term" value="F:protein serine/threonine kinase activity"/>
    <property type="evidence" value="ECO:0007669"/>
    <property type="project" value="UniProtKB-KW"/>
</dbReference>
<evidence type="ECO:0000256" key="10">
    <source>
        <dbReference type="SAM" id="Phobius"/>
    </source>
</evidence>
<dbReference type="SMART" id="SM00220">
    <property type="entry name" value="S_TKc"/>
    <property type="match status" value="1"/>
</dbReference>
<evidence type="ECO:0000256" key="8">
    <source>
        <dbReference type="ARBA" id="ARBA00048679"/>
    </source>
</evidence>
<comment type="catalytic activity">
    <reaction evidence="8">
        <text>L-seryl-[protein] + ATP = O-phospho-L-seryl-[protein] + ADP + H(+)</text>
        <dbReference type="Rhea" id="RHEA:17989"/>
        <dbReference type="Rhea" id="RHEA-COMP:9863"/>
        <dbReference type="Rhea" id="RHEA-COMP:11604"/>
        <dbReference type="ChEBI" id="CHEBI:15378"/>
        <dbReference type="ChEBI" id="CHEBI:29999"/>
        <dbReference type="ChEBI" id="CHEBI:30616"/>
        <dbReference type="ChEBI" id="CHEBI:83421"/>
        <dbReference type="ChEBI" id="CHEBI:456216"/>
        <dbReference type="EC" id="2.7.11.1"/>
    </reaction>
</comment>
<dbReference type="GO" id="GO:0005524">
    <property type="term" value="F:ATP binding"/>
    <property type="evidence" value="ECO:0007669"/>
    <property type="project" value="UniProtKB-UniRule"/>
</dbReference>
<dbReference type="PANTHER" id="PTHR43289">
    <property type="entry name" value="MITOGEN-ACTIVATED PROTEIN KINASE KINASE KINASE 20-RELATED"/>
    <property type="match status" value="1"/>
</dbReference>
<dbReference type="PROSITE" id="PS51178">
    <property type="entry name" value="PASTA"/>
    <property type="match status" value="2"/>
</dbReference>
<dbReference type="PATRIC" id="fig|796944.3.peg.874"/>
<keyword evidence="4 9" id="KW-0547">Nucleotide-binding</keyword>
<dbReference type="FunFam" id="1.10.510.10:FF:000021">
    <property type="entry name" value="Serine/threonine protein kinase"/>
    <property type="match status" value="1"/>
</dbReference>